<feature type="domain" description="Polymerase nucleotidyl transferase" evidence="1">
    <location>
        <begin position="26"/>
        <end position="57"/>
    </location>
</feature>
<name>A0AA35CKQ1_9FIRM</name>
<sequence length="169" mass="18880">MRLREAFAGLLPRLREAALACYGQNLVTLAVFGSVARGTPGPDSDIDLLLICRELPEGRVRRMAGFACVEQALARDLERLEGAGIHTSLSPVFKTVAEAQAGSHLYLDMVEEAILLHDEGRFFESVLNTLKERLEKLGARRVRQGSRWYWVLKPDLEPGEVIDLWPPAR</sequence>
<keyword evidence="3" id="KW-1185">Reference proteome</keyword>
<reference evidence="2" key="1">
    <citation type="submission" date="2022-03" db="EMBL/GenBank/DDBJ databases">
        <title>Complete genome sequence of Caldinitratiruptor microaerophilus.</title>
        <authorList>
            <person name="Mukaiyama R."/>
            <person name="Nishiyama T."/>
            <person name="Ueda K."/>
        </authorList>
    </citation>
    <scope>NUCLEOTIDE SEQUENCE</scope>
    <source>
        <strain evidence="2">JCM 16183</strain>
    </source>
</reference>
<dbReference type="Gene3D" id="3.30.460.10">
    <property type="entry name" value="Beta Polymerase, domain 2"/>
    <property type="match status" value="1"/>
</dbReference>
<gene>
    <name evidence="2" type="ORF">caldi_12980</name>
</gene>
<dbReference type="RefSeq" id="WP_264844271.1">
    <property type="nucleotide sequence ID" value="NZ_AP025628.1"/>
</dbReference>
<dbReference type="AlphaFoldDB" id="A0AA35CKQ1"/>
<dbReference type="InterPro" id="IPR043519">
    <property type="entry name" value="NT_sf"/>
</dbReference>
<dbReference type="PANTHER" id="PTHR33933:SF1">
    <property type="entry name" value="PROTEIN ADENYLYLTRANSFERASE MNTA-RELATED"/>
    <property type="match status" value="1"/>
</dbReference>
<evidence type="ECO:0000313" key="3">
    <source>
        <dbReference type="Proteomes" id="UP001163687"/>
    </source>
</evidence>
<dbReference type="InterPro" id="IPR052548">
    <property type="entry name" value="Type_VII_TA_antitoxin"/>
</dbReference>
<evidence type="ECO:0000313" key="2">
    <source>
        <dbReference type="EMBL" id="BDG60208.1"/>
    </source>
</evidence>
<dbReference type="CDD" id="cd05403">
    <property type="entry name" value="NT_KNTase_like"/>
    <property type="match status" value="1"/>
</dbReference>
<evidence type="ECO:0000259" key="1">
    <source>
        <dbReference type="Pfam" id="PF01909"/>
    </source>
</evidence>
<dbReference type="GO" id="GO:0016779">
    <property type="term" value="F:nucleotidyltransferase activity"/>
    <property type="evidence" value="ECO:0007669"/>
    <property type="project" value="InterPro"/>
</dbReference>
<dbReference type="PANTHER" id="PTHR33933">
    <property type="entry name" value="NUCLEOTIDYLTRANSFERASE"/>
    <property type="match status" value="1"/>
</dbReference>
<dbReference type="KEGG" id="cmic:caldi_12980"/>
<dbReference type="Proteomes" id="UP001163687">
    <property type="component" value="Chromosome"/>
</dbReference>
<dbReference type="SUPFAM" id="SSF81301">
    <property type="entry name" value="Nucleotidyltransferase"/>
    <property type="match status" value="1"/>
</dbReference>
<dbReference type="InterPro" id="IPR002934">
    <property type="entry name" value="Polymerase_NTP_transf_dom"/>
</dbReference>
<dbReference type="EMBL" id="AP025628">
    <property type="protein sequence ID" value="BDG60208.1"/>
    <property type="molecule type" value="Genomic_DNA"/>
</dbReference>
<dbReference type="Pfam" id="PF01909">
    <property type="entry name" value="NTP_transf_2"/>
    <property type="match status" value="1"/>
</dbReference>
<protein>
    <submittedName>
        <fullName evidence="2">DNA polymerase</fullName>
    </submittedName>
</protein>
<proteinExistence type="predicted"/>
<organism evidence="2 3">
    <name type="scientific">Caldinitratiruptor microaerophilus</name>
    <dbReference type="NCBI Taxonomy" id="671077"/>
    <lineage>
        <taxon>Bacteria</taxon>
        <taxon>Bacillati</taxon>
        <taxon>Bacillota</taxon>
        <taxon>Clostridia</taxon>
        <taxon>Eubacteriales</taxon>
        <taxon>Symbiobacteriaceae</taxon>
        <taxon>Caldinitratiruptor</taxon>
    </lineage>
</organism>
<accession>A0AA35CKQ1</accession>